<dbReference type="RefSeq" id="WP_350379763.1">
    <property type="nucleotide sequence ID" value="NZ_JBELQD010000042.1"/>
</dbReference>
<dbReference type="Gene3D" id="3.30.365.10">
    <property type="entry name" value="Aldehyde oxidase/xanthine dehydrogenase, molybdopterin binding domain"/>
    <property type="match status" value="4"/>
</dbReference>
<dbReference type="Gene3D" id="3.90.1170.50">
    <property type="entry name" value="Aldehyde oxidase/xanthine dehydrogenase, a/b hammerhead"/>
    <property type="match status" value="1"/>
</dbReference>
<dbReference type="InterPro" id="IPR016208">
    <property type="entry name" value="Ald_Oxase/xanthine_DH-like"/>
</dbReference>
<feature type="domain" description="Aldehyde oxidase/xanthine dehydrogenase a/b hammerhead" evidence="3">
    <location>
        <begin position="26"/>
        <end position="140"/>
    </location>
</feature>
<evidence type="ECO:0000256" key="1">
    <source>
        <dbReference type="ARBA" id="ARBA00022505"/>
    </source>
</evidence>
<evidence type="ECO:0000259" key="3">
    <source>
        <dbReference type="SMART" id="SM01008"/>
    </source>
</evidence>
<protein>
    <submittedName>
        <fullName evidence="4">Xanthine dehydrogenase family protein molybdopterin-binding subunit</fullName>
    </submittedName>
</protein>
<dbReference type="EMBL" id="JBELQD010000042">
    <property type="protein sequence ID" value="MER2291301.1"/>
    <property type="molecule type" value="Genomic_DNA"/>
</dbReference>
<dbReference type="SUPFAM" id="SSF54665">
    <property type="entry name" value="CO dehydrogenase molybdoprotein N-domain-like"/>
    <property type="match status" value="1"/>
</dbReference>
<gene>
    <name evidence="4" type="ORF">ABS770_23905</name>
</gene>
<dbReference type="InterPro" id="IPR037165">
    <property type="entry name" value="AldOxase/xan_DH_Mopterin-bd_sf"/>
</dbReference>
<dbReference type="SUPFAM" id="SSF56003">
    <property type="entry name" value="Molybdenum cofactor-binding domain"/>
    <property type="match status" value="1"/>
</dbReference>
<evidence type="ECO:0000313" key="4">
    <source>
        <dbReference type="EMBL" id="MER2291301.1"/>
    </source>
</evidence>
<dbReference type="Pfam" id="PF02738">
    <property type="entry name" value="MoCoBD_1"/>
    <property type="match status" value="1"/>
</dbReference>
<dbReference type="InterPro" id="IPR036856">
    <property type="entry name" value="Ald_Oxase/Xan_DH_a/b_sf"/>
</dbReference>
<organism evidence="4 5">
    <name type="scientific">Methylobacterium brachiatum</name>
    <dbReference type="NCBI Taxonomy" id="269660"/>
    <lineage>
        <taxon>Bacteria</taxon>
        <taxon>Pseudomonadati</taxon>
        <taxon>Pseudomonadota</taxon>
        <taxon>Alphaproteobacteria</taxon>
        <taxon>Hyphomicrobiales</taxon>
        <taxon>Methylobacteriaceae</taxon>
        <taxon>Methylobacterium</taxon>
    </lineage>
</organism>
<comment type="caution">
    <text evidence="4">The sequence shown here is derived from an EMBL/GenBank/DDBJ whole genome shotgun (WGS) entry which is preliminary data.</text>
</comment>
<dbReference type="InterPro" id="IPR000674">
    <property type="entry name" value="Ald_Oxase/Xan_DH_a/b"/>
</dbReference>
<evidence type="ECO:0000313" key="5">
    <source>
        <dbReference type="Proteomes" id="UP001432995"/>
    </source>
</evidence>
<dbReference type="PANTHER" id="PTHR11908">
    <property type="entry name" value="XANTHINE DEHYDROGENASE"/>
    <property type="match status" value="1"/>
</dbReference>
<dbReference type="InterPro" id="IPR008274">
    <property type="entry name" value="AldOxase/xan_DH_MoCoBD1"/>
</dbReference>
<accession>A0ABV1R8X7</accession>
<name>A0ABV1R8X7_9HYPH</name>
<dbReference type="Pfam" id="PF01315">
    <property type="entry name" value="Ald_Xan_dh_C"/>
    <property type="match status" value="1"/>
</dbReference>
<dbReference type="Pfam" id="PF20256">
    <property type="entry name" value="MoCoBD_2"/>
    <property type="match status" value="1"/>
</dbReference>
<keyword evidence="2" id="KW-0560">Oxidoreductase</keyword>
<keyword evidence="1" id="KW-0500">Molybdenum</keyword>
<dbReference type="InterPro" id="IPR046867">
    <property type="entry name" value="AldOxase/xan_DH_MoCoBD2"/>
</dbReference>
<dbReference type="SMART" id="SM01008">
    <property type="entry name" value="Ald_Xan_dh_C"/>
    <property type="match status" value="1"/>
</dbReference>
<sequence>MESGTRDAQPILGTARTRVEGPDKVTGRALYASDRPGPETMARAALVTSTIARGRITGFDLGAAERVPGVLGIFTHRDFAGAVAPVKHLMAGGYANSSHRPLDSDAVAYAGQIVALVVATNQEAAEEAAGAVRVAYAEEPAAGGFDAPGAETVRLADLKAQHEDIARGDAEAGMRDAAIRIEARYVTPVQHHNPIELFTTRAAWDGDRLTVHEPTRYVGAVQHGLAAQLGLDPAQVRVVSGLIGGHFGSKFALSQHTALVALAARHLGRPVSLVPTRRQCFTIANYRPESRHAIRLGAESDGRFSALVHEAETVTSRFDPFVMEGAEVTASLYACPAIRTEERAVRVDRNTPGPMRAPPEVPYLFALESAVDEMAVALGMDPIALRRRNDTAIDPVSGKPFSTRPLMACFDAGARAFGWARRAPRPGTMRDGPWRVGLGCAASVRPVKIAAATLRVRLNPDGTAEVACAHHEIGNGITTLLAMGAAEGLGVPVERVTVRLGDTALPAAGISGGSSTTTSLMNALALGCDQIREALAQAATGQGGRLAGRDPGALSLAGGRLSAPDGTGLALADAIDPAGVETLAEFVPAGGDREKALAGLRQGHIGLAFGGGGRAVSSGFGAQFAEVHIHGETGEIRVARLTGAFAAGRILNPLTARSQLTGGMIWGLGSALLEETVLDGAAYRNPDLAEYLVPTSADAPEVEALLVPDPDDRVDPLGLKGLGELGIIGVNAAIANAVHHATGRRIRKLPIRLEDVA</sequence>
<dbReference type="Proteomes" id="UP001432995">
    <property type="component" value="Unassembled WGS sequence"/>
</dbReference>
<reference evidence="4" key="1">
    <citation type="submission" date="2024-06" db="EMBL/GenBank/DDBJ databases">
        <authorList>
            <person name="Campbell A.G."/>
        </authorList>
    </citation>
    <scope>NUCLEOTIDE SEQUENCE</scope>
    <source>
        <strain evidence="4">EM17</strain>
    </source>
</reference>
<proteinExistence type="predicted"/>
<dbReference type="PANTHER" id="PTHR11908:SF132">
    <property type="entry name" value="ALDEHYDE OXIDASE 1-RELATED"/>
    <property type="match status" value="1"/>
</dbReference>
<keyword evidence="5" id="KW-1185">Reference proteome</keyword>
<evidence type="ECO:0000256" key="2">
    <source>
        <dbReference type="ARBA" id="ARBA00023002"/>
    </source>
</evidence>